<dbReference type="InterPro" id="IPR022764">
    <property type="entry name" value="Peptidase_S54_rhomboid_dom"/>
</dbReference>
<keyword evidence="11" id="KW-1185">Reference proteome</keyword>
<dbReference type="InterPro" id="IPR052337">
    <property type="entry name" value="SAT4-like"/>
</dbReference>
<feature type="region of interest" description="Disordered" evidence="6">
    <location>
        <begin position="338"/>
        <end position="383"/>
    </location>
</feature>
<dbReference type="SUPFAM" id="SSF144091">
    <property type="entry name" value="Rhomboid-like"/>
    <property type="match status" value="1"/>
</dbReference>
<feature type="transmembrane region" description="Helical" evidence="7">
    <location>
        <begin position="113"/>
        <end position="130"/>
    </location>
</feature>
<protein>
    <submittedName>
        <fullName evidence="10">Integral membrane protein</fullName>
    </submittedName>
</protein>
<dbReference type="GO" id="GO:0004252">
    <property type="term" value="F:serine-type endopeptidase activity"/>
    <property type="evidence" value="ECO:0007669"/>
    <property type="project" value="InterPro"/>
</dbReference>
<evidence type="ECO:0000313" key="11">
    <source>
        <dbReference type="Proteomes" id="UP000654918"/>
    </source>
</evidence>
<feature type="transmembrane region" description="Helical" evidence="7">
    <location>
        <begin position="583"/>
        <end position="604"/>
    </location>
</feature>
<evidence type="ECO:0000256" key="1">
    <source>
        <dbReference type="ARBA" id="ARBA00004141"/>
    </source>
</evidence>
<dbReference type="Proteomes" id="UP000654918">
    <property type="component" value="Unassembled WGS sequence"/>
</dbReference>
<feature type="domain" description="Rhodopsin" evidence="9">
    <location>
        <begin position="48"/>
        <end position="135"/>
    </location>
</feature>
<dbReference type="InterPro" id="IPR049326">
    <property type="entry name" value="Rhodopsin_dom_fungi"/>
</dbReference>
<dbReference type="EMBL" id="WIGO01000015">
    <property type="protein sequence ID" value="KAF6839072.1"/>
    <property type="molecule type" value="Genomic_DNA"/>
</dbReference>
<evidence type="ECO:0000256" key="3">
    <source>
        <dbReference type="ARBA" id="ARBA00022989"/>
    </source>
</evidence>
<gene>
    <name evidence="10" type="ORF">CPLU01_02086</name>
</gene>
<evidence type="ECO:0000313" key="10">
    <source>
        <dbReference type="EMBL" id="KAF6839072.1"/>
    </source>
</evidence>
<evidence type="ECO:0000259" key="9">
    <source>
        <dbReference type="Pfam" id="PF20684"/>
    </source>
</evidence>
<feature type="domain" description="Peptidase S54 rhomboid" evidence="8">
    <location>
        <begin position="513"/>
        <end position="662"/>
    </location>
</feature>
<feature type="domain" description="Rhodopsin" evidence="9">
    <location>
        <begin position="137"/>
        <end position="261"/>
    </location>
</feature>
<dbReference type="InterPro" id="IPR035952">
    <property type="entry name" value="Rhomboid-like_sf"/>
</dbReference>
<accession>A0A8H6NMH0</accession>
<dbReference type="Gene3D" id="1.20.1540.10">
    <property type="entry name" value="Rhomboid-like"/>
    <property type="match status" value="1"/>
</dbReference>
<dbReference type="PANTHER" id="PTHR33048:SF129">
    <property type="entry name" value="INTEGRAL MEMBRANE PROTEIN-RELATED"/>
    <property type="match status" value="1"/>
</dbReference>
<feature type="transmembrane region" description="Helical" evidence="7">
    <location>
        <begin position="30"/>
        <end position="48"/>
    </location>
</feature>
<evidence type="ECO:0000256" key="4">
    <source>
        <dbReference type="ARBA" id="ARBA00023136"/>
    </source>
</evidence>
<reference evidence="10" key="1">
    <citation type="journal article" date="2020" name="Phytopathology">
        <title>Genome Sequence Resources of Colletotrichum truncatum, C. plurivorum, C. musicola, and C. sojae: Four Species Pathogenic to Soybean (Glycine max).</title>
        <authorList>
            <person name="Rogerio F."/>
            <person name="Boufleur T.R."/>
            <person name="Ciampi-Guillardi M."/>
            <person name="Sukno S.A."/>
            <person name="Thon M.R."/>
            <person name="Massola Junior N.S."/>
            <person name="Baroncelli R."/>
        </authorList>
    </citation>
    <scope>NUCLEOTIDE SEQUENCE</scope>
    <source>
        <strain evidence="10">LFN00145</strain>
    </source>
</reference>
<dbReference type="Pfam" id="PF01694">
    <property type="entry name" value="Rhomboid"/>
    <property type="match status" value="1"/>
</dbReference>
<evidence type="ECO:0000256" key="6">
    <source>
        <dbReference type="SAM" id="MobiDB-lite"/>
    </source>
</evidence>
<sequence length="670" mass="74054">MVYSLVEEGQNDMVAPGDSLLWHPNSAGHHIFNLNLALIIVSTLLVWLRLYVRKVIVKALGWDDLIATVAWILCLTLSAVEMDTTHYGTGAQIEDVPRETLLQFFKRLSIMELVYLIASGAVRLAILAFLPRLSKNKCSQIPDVFNYGITWRQCRDKSEERRLMFAHAIISIFVDCMLVALPLWVVTSYVKMGVKAIQILLVFSLGIFAVATGIVRFAIIITTDFNVNTTYKMLSVAAWTDAELHVGLWVGCFPALQPILRHLSLMLGLRSRLESTAPDSSKCSNAAGSANESNRRSVLWRWSKFPMLAPVEPRTPHLEDLADYDDGIHNEHVEMHDLEKGAGGQNGRNQNVTGAEGSEAGASARNDDAEIERQRRGYQVPGLRPDGPTWRQLATCAWNFMPDFHTLDVHLRHRILFPQHQSQKHSTPSSKTSVNIMVSYSFPRFSPRMEPKHLGLAWTAILYGVPLTNAVVHIAWLLVLHPALSSLPLPFSRRRLSDFLHRNFMLRPGSLQPATLVTSAFSHIQPLHLLVNMSTYSTYAKNLYMLGISPLRFAVLALGSGIAASVAHVLNARRPRSRRDGSAGTAVGASGILTGLGTALAFMFPSLKVRLSGTDVVLPLRAVLVGMFAVDAYCLGTEKDTGVGHAGHLGGALFGLAYAMLRRASHHWNL</sequence>
<feature type="transmembrane region" description="Helical" evidence="7">
    <location>
        <begin position="163"/>
        <end position="185"/>
    </location>
</feature>
<evidence type="ECO:0000256" key="5">
    <source>
        <dbReference type="ARBA" id="ARBA00038359"/>
    </source>
</evidence>
<feature type="compositionally biased region" description="Basic and acidic residues" evidence="6">
    <location>
        <begin position="365"/>
        <end position="375"/>
    </location>
</feature>
<evidence type="ECO:0000256" key="7">
    <source>
        <dbReference type="SAM" id="Phobius"/>
    </source>
</evidence>
<dbReference type="Pfam" id="PF20684">
    <property type="entry name" value="Fung_rhodopsin"/>
    <property type="match status" value="2"/>
</dbReference>
<comment type="caution">
    <text evidence="10">The sequence shown here is derived from an EMBL/GenBank/DDBJ whole genome shotgun (WGS) entry which is preliminary data.</text>
</comment>
<keyword evidence="3 7" id="KW-1133">Transmembrane helix</keyword>
<feature type="transmembrane region" description="Helical" evidence="7">
    <location>
        <begin position="60"/>
        <end position="80"/>
    </location>
</feature>
<feature type="transmembrane region" description="Helical" evidence="7">
    <location>
        <begin position="454"/>
        <end position="479"/>
    </location>
</feature>
<proteinExistence type="inferred from homology"/>
<feature type="transmembrane region" description="Helical" evidence="7">
    <location>
        <begin position="642"/>
        <end position="661"/>
    </location>
</feature>
<feature type="transmembrane region" description="Helical" evidence="7">
    <location>
        <begin position="551"/>
        <end position="571"/>
    </location>
</feature>
<comment type="similarity">
    <text evidence="5">Belongs to the SAT4 family.</text>
</comment>
<keyword evidence="4 7" id="KW-0472">Membrane</keyword>
<feature type="compositionally biased region" description="Low complexity" evidence="6">
    <location>
        <begin position="354"/>
        <end position="364"/>
    </location>
</feature>
<evidence type="ECO:0000259" key="8">
    <source>
        <dbReference type="Pfam" id="PF01694"/>
    </source>
</evidence>
<name>A0A8H6NMH0_9PEZI</name>
<dbReference type="GO" id="GO:0016020">
    <property type="term" value="C:membrane"/>
    <property type="evidence" value="ECO:0007669"/>
    <property type="project" value="UniProtKB-SubCell"/>
</dbReference>
<feature type="transmembrane region" description="Helical" evidence="7">
    <location>
        <begin position="197"/>
        <end position="219"/>
    </location>
</feature>
<keyword evidence="2 7" id="KW-0812">Transmembrane</keyword>
<evidence type="ECO:0000256" key="2">
    <source>
        <dbReference type="ARBA" id="ARBA00022692"/>
    </source>
</evidence>
<organism evidence="10 11">
    <name type="scientific">Colletotrichum plurivorum</name>
    <dbReference type="NCBI Taxonomy" id="2175906"/>
    <lineage>
        <taxon>Eukaryota</taxon>
        <taxon>Fungi</taxon>
        <taxon>Dikarya</taxon>
        <taxon>Ascomycota</taxon>
        <taxon>Pezizomycotina</taxon>
        <taxon>Sordariomycetes</taxon>
        <taxon>Hypocreomycetidae</taxon>
        <taxon>Glomerellales</taxon>
        <taxon>Glomerellaceae</taxon>
        <taxon>Colletotrichum</taxon>
        <taxon>Colletotrichum orchidearum species complex</taxon>
    </lineage>
</organism>
<dbReference type="AlphaFoldDB" id="A0A8H6NMH0"/>
<dbReference type="PANTHER" id="PTHR33048">
    <property type="entry name" value="PTH11-LIKE INTEGRAL MEMBRANE PROTEIN (AFU_ORTHOLOGUE AFUA_5G11245)"/>
    <property type="match status" value="1"/>
</dbReference>
<comment type="subcellular location">
    <subcellularLocation>
        <location evidence="1">Membrane</location>
        <topology evidence="1">Multi-pass membrane protein</topology>
    </subcellularLocation>
</comment>